<name>A0A4S4JW53_ALKAL</name>
<proteinExistence type="predicted"/>
<dbReference type="OrthoDB" id="5461404at2"/>
<keyword evidence="1" id="KW-0812">Transmembrane</keyword>
<accession>A0A4S4JW53</accession>
<evidence type="ECO:0000313" key="2">
    <source>
        <dbReference type="EMBL" id="THG88477.1"/>
    </source>
</evidence>
<organism evidence="2 3">
    <name type="scientific">Alkalihalobacillus alcalophilus ATCC 27647 = CGMCC 1.3604</name>
    <dbReference type="NCBI Taxonomy" id="1218173"/>
    <lineage>
        <taxon>Bacteria</taxon>
        <taxon>Bacillati</taxon>
        <taxon>Bacillota</taxon>
        <taxon>Bacilli</taxon>
        <taxon>Bacillales</taxon>
        <taxon>Bacillaceae</taxon>
        <taxon>Alkalihalobacillus</taxon>
    </lineage>
</organism>
<dbReference type="EMBL" id="JALP01000383">
    <property type="protein sequence ID" value="THG88477.1"/>
    <property type="molecule type" value="Genomic_DNA"/>
</dbReference>
<dbReference type="RefSeq" id="WP_003321611.1">
    <property type="nucleotide sequence ID" value="NZ_ALPT02000011.1"/>
</dbReference>
<evidence type="ECO:0000313" key="3">
    <source>
        <dbReference type="Proteomes" id="UP000297014"/>
    </source>
</evidence>
<sequence length="69" mass="8038">MFGDSAEMMSYILKMGFVALALLLIIYLILRLLFRLESKAKSPYAILEERYAASEISEEEFVKRKNMLK</sequence>
<protein>
    <recommendedName>
        <fullName evidence="4">SHOCT domain-containing protein</fullName>
    </recommendedName>
</protein>
<feature type="transmembrane region" description="Helical" evidence="1">
    <location>
        <begin position="12"/>
        <end position="34"/>
    </location>
</feature>
<comment type="caution">
    <text evidence="2">The sequence shown here is derived from an EMBL/GenBank/DDBJ whole genome shotgun (WGS) entry which is preliminary data.</text>
</comment>
<gene>
    <name evidence="2" type="ORF">AJ85_03195</name>
</gene>
<reference evidence="2 3" key="1">
    <citation type="submission" date="2014-01" db="EMBL/GenBank/DDBJ databases">
        <title>Draft genome sequencing of Bacillus alcalophilus CGMCC 1.3604.</title>
        <authorList>
            <person name="Yang J."/>
            <person name="Diao L."/>
            <person name="Yang S."/>
        </authorList>
    </citation>
    <scope>NUCLEOTIDE SEQUENCE [LARGE SCALE GENOMIC DNA]</scope>
    <source>
        <strain evidence="2 3">CGMCC 1.3604</strain>
    </source>
</reference>
<keyword evidence="1" id="KW-0472">Membrane</keyword>
<dbReference type="Proteomes" id="UP000297014">
    <property type="component" value="Unassembled WGS sequence"/>
</dbReference>
<evidence type="ECO:0000256" key="1">
    <source>
        <dbReference type="SAM" id="Phobius"/>
    </source>
</evidence>
<evidence type="ECO:0008006" key="4">
    <source>
        <dbReference type="Google" id="ProtNLM"/>
    </source>
</evidence>
<dbReference type="AlphaFoldDB" id="A0A4S4JW53"/>
<keyword evidence="1" id="KW-1133">Transmembrane helix</keyword>